<evidence type="ECO:0008006" key="3">
    <source>
        <dbReference type="Google" id="ProtNLM"/>
    </source>
</evidence>
<name>A0ABY4RYP5_9BACL</name>
<dbReference type="RefSeq" id="WP_249862173.1">
    <property type="nucleotide sequence ID" value="NZ_CP027059.1"/>
</dbReference>
<gene>
    <name evidence="1" type="ORF">SK3146_05946</name>
</gene>
<evidence type="ECO:0000313" key="2">
    <source>
        <dbReference type="Proteomes" id="UP001057134"/>
    </source>
</evidence>
<reference evidence="1" key="1">
    <citation type="submission" date="2018-02" db="EMBL/GenBank/DDBJ databases">
        <authorList>
            <person name="Kim S.-K."/>
            <person name="Jung H.-I."/>
            <person name="Lee S.-W."/>
        </authorList>
    </citation>
    <scope>NUCLEOTIDE SEQUENCE</scope>
    <source>
        <strain evidence="1">SK3146</strain>
    </source>
</reference>
<dbReference type="Proteomes" id="UP001057134">
    <property type="component" value="Chromosome"/>
</dbReference>
<accession>A0ABY4RYP5</accession>
<dbReference type="EMBL" id="CP027059">
    <property type="protein sequence ID" value="UQZ86653.1"/>
    <property type="molecule type" value="Genomic_DNA"/>
</dbReference>
<proteinExistence type="predicted"/>
<evidence type="ECO:0000313" key="1">
    <source>
        <dbReference type="EMBL" id="UQZ86653.1"/>
    </source>
</evidence>
<protein>
    <recommendedName>
        <fullName evidence="3">Nucleoside-diphosphate sugar epimerase</fullName>
    </recommendedName>
</protein>
<keyword evidence="2" id="KW-1185">Reference proteome</keyword>
<sequence>MHKQITKMLEHIASSQMEMANILEAKRHVAVHMSQLVHNIAEQYPNVDGVEMLTEHSLDVAKNIAVYLSSLADLEEALAENLSYVMKEVDMPDGEE</sequence>
<organism evidence="1 2">
    <name type="scientific">Paenibacillus konkukensis</name>
    <dbReference type="NCBI Taxonomy" id="2020716"/>
    <lineage>
        <taxon>Bacteria</taxon>
        <taxon>Bacillati</taxon>
        <taxon>Bacillota</taxon>
        <taxon>Bacilli</taxon>
        <taxon>Bacillales</taxon>
        <taxon>Paenibacillaceae</taxon>
        <taxon>Paenibacillus</taxon>
    </lineage>
</organism>
<reference evidence="1" key="2">
    <citation type="journal article" date="2021" name="J Anim Sci Technol">
        <title>Complete genome sequence of Paenibacillus konkukensis sp. nov. SK3146 as a potential probiotic strain.</title>
        <authorList>
            <person name="Jung H.I."/>
            <person name="Park S."/>
            <person name="Niu K.M."/>
            <person name="Lee S.W."/>
            <person name="Kothari D."/>
            <person name="Yi K.J."/>
            <person name="Kim S.K."/>
        </authorList>
    </citation>
    <scope>NUCLEOTIDE SEQUENCE</scope>
    <source>
        <strain evidence="1">SK3146</strain>
    </source>
</reference>